<dbReference type="PANTHER" id="PTHR46179:SF13">
    <property type="entry name" value="C2H2-TYPE DOMAIN-CONTAINING PROTEIN"/>
    <property type="match status" value="1"/>
</dbReference>
<dbReference type="GO" id="GO:0000981">
    <property type="term" value="F:DNA-binding transcription factor activity, RNA polymerase II-specific"/>
    <property type="evidence" value="ECO:0007669"/>
    <property type="project" value="UniProtKB-ARBA"/>
</dbReference>
<dbReference type="SMART" id="SM00355">
    <property type="entry name" value="ZnF_C2H2"/>
    <property type="match status" value="8"/>
</dbReference>
<dbReference type="InterPro" id="IPR013087">
    <property type="entry name" value="Znf_C2H2_type"/>
</dbReference>
<dbReference type="GO" id="GO:0000978">
    <property type="term" value="F:RNA polymerase II cis-regulatory region sequence-specific DNA binding"/>
    <property type="evidence" value="ECO:0007669"/>
    <property type="project" value="UniProtKB-ARBA"/>
</dbReference>
<sequence>MSVLEVMDIDSDDDDYERVELPSDSETNSSKSSKLKSSSVKTPPTPATSTSTPYCREKRLVCPYEGCDKAFNRPVRLEEHKRSHTNERPFECTVEDCDKAYLKNSHLKAHMKSAHSDIRDYQCSHPGCGRSFVTASKLKTHEATHVDPKKYVCRGHPPCNQVFRKKETLARHILSVHENKKPFPCTHIDSMTGNVCSQAFDTNQKLLQHVRQMHDATRFSCSDCSAHNTRIETDPYLDEQQKATNVKQAYFSTYAELQFHNAVEHPPTCFLCSTPFNTQRELTRHNELVHGIVNPNATKGSVTCTWPGCGRTFSKQGNLNVHIKTAHENRRDFACGLTKVELVDDQSFTGCGRTFTSKSALVDHIRAIHLGIESTQAKKRRLQNEADGPKQKKARSDKGVRRQPAIADAASNINRYPFQEVDLDAQPDWQSELGDEQEELDGNTTMVGSMLYDPRGAYHYSSGQRTPIERETISENGDLPLFDFPQFPAAQDADDFILHGYTPARSEKDNEYGPLFRNAFDMEPEMSDALDPEFLRPKFSGQHNPFDDSI</sequence>
<dbReference type="EMBL" id="LFJN01000002">
    <property type="protein sequence ID" value="KPI44942.1"/>
    <property type="molecule type" value="Genomic_DNA"/>
</dbReference>
<protein>
    <submittedName>
        <fullName evidence="12">Transcription factor IIIA</fullName>
    </submittedName>
</protein>
<evidence type="ECO:0000313" key="12">
    <source>
        <dbReference type="EMBL" id="KPI44942.1"/>
    </source>
</evidence>
<dbReference type="PROSITE" id="PS50157">
    <property type="entry name" value="ZINC_FINGER_C2H2_2"/>
    <property type="match status" value="7"/>
</dbReference>
<evidence type="ECO:0000256" key="4">
    <source>
        <dbReference type="ARBA" id="ARBA00022771"/>
    </source>
</evidence>
<feature type="domain" description="C2H2-type" evidence="11">
    <location>
        <begin position="151"/>
        <end position="182"/>
    </location>
</feature>
<dbReference type="PROSITE" id="PS00028">
    <property type="entry name" value="ZINC_FINGER_C2H2_1"/>
    <property type="match status" value="5"/>
</dbReference>
<keyword evidence="7" id="KW-0804">Transcription</keyword>
<dbReference type="FunFam" id="3.30.160.60:FF:001500">
    <property type="entry name" value="Zinc finger protein 292"/>
    <property type="match status" value="1"/>
</dbReference>
<evidence type="ECO:0000256" key="2">
    <source>
        <dbReference type="ARBA" id="ARBA00022723"/>
    </source>
</evidence>
<feature type="compositionally biased region" description="Basic and acidic residues" evidence="10">
    <location>
        <begin position="382"/>
        <end position="400"/>
    </location>
</feature>
<evidence type="ECO:0000259" key="11">
    <source>
        <dbReference type="PROSITE" id="PS50157"/>
    </source>
</evidence>
<dbReference type="GeneID" id="28734391"/>
<evidence type="ECO:0000256" key="1">
    <source>
        <dbReference type="ARBA" id="ARBA00004123"/>
    </source>
</evidence>
<keyword evidence="5" id="KW-0862">Zinc</keyword>
<dbReference type="GO" id="GO:0005634">
    <property type="term" value="C:nucleus"/>
    <property type="evidence" value="ECO:0007669"/>
    <property type="project" value="UniProtKB-SubCell"/>
</dbReference>
<evidence type="ECO:0000256" key="5">
    <source>
        <dbReference type="ARBA" id="ARBA00022833"/>
    </source>
</evidence>
<evidence type="ECO:0000313" key="13">
    <source>
        <dbReference type="Proteomes" id="UP000038010"/>
    </source>
</evidence>
<feature type="compositionally biased region" description="Low complexity" evidence="10">
    <location>
        <begin position="22"/>
        <end position="52"/>
    </location>
</feature>
<comment type="caution">
    <text evidence="12">The sequence shown here is derived from an EMBL/GenBank/DDBJ whole genome shotgun (WGS) entry which is preliminary data.</text>
</comment>
<feature type="domain" description="C2H2-type" evidence="11">
    <location>
        <begin position="333"/>
        <end position="374"/>
    </location>
</feature>
<feature type="domain" description="C2H2-type" evidence="11">
    <location>
        <begin position="90"/>
        <end position="120"/>
    </location>
</feature>
<evidence type="ECO:0000256" key="9">
    <source>
        <dbReference type="PROSITE-ProRule" id="PRU00042"/>
    </source>
</evidence>
<dbReference type="STRING" id="1664694.A0A0N1HAH4"/>
<evidence type="ECO:0000256" key="7">
    <source>
        <dbReference type="ARBA" id="ARBA00023163"/>
    </source>
</evidence>
<keyword evidence="8" id="KW-0539">Nucleus</keyword>
<dbReference type="FunFam" id="3.30.160.60:FF:000125">
    <property type="entry name" value="Putative zinc finger protein 143"/>
    <property type="match status" value="1"/>
</dbReference>
<evidence type="ECO:0000256" key="3">
    <source>
        <dbReference type="ARBA" id="ARBA00022737"/>
    </source>
</evidence>
<evidence type="ECO:0000256" key="8">
    <source>
        <dbReference type="ARBA" id="ARBA00023242"/>
    </source>
</evidence>
<feature type="domain" description="C2H2-type" evidence="11">
    <location>
        <begin position="121"/>
        <end position="150"/>
    </location>
</feature>
<evidence type="ECO:0000256" key="6">
    <source>
        <dbReference type="ARBA" id="ARBA00023015"/>
    </source>
</evidence>
<dbReference type="OrthoDB" id="4748970at2759"/>
<accession>A0A0N1HAH4</accession>
<dbReference type="PANTHER" id="PTHR46179">
    <property type="entry name" value="ZINC FINGER PROTEIN"/>
    <property type="match status" value="1"/>
</dbReference>
<feature type="region of interest" description="Disordered" evidence="10">
    <location>
        <begin position="1"/>
        <end position="52"/>
    </location>
</feature>
<evidence type="ECO:0000256" key="10">
    <source>
        <dbReference type="SAM" id="MobiDB-lite"/>
    </source>
</evidence>
<feature type="compositionally biased region" description="Acidic residues" evidence="10">
    <location>
        <begin position="7"/>
        <end position="17"/>
    </location>
</feature>
<keyword evidence="3" id="KW-0677">Repeat</keyword>
<dbReference type="Gene3D" id="3.30.160.60">
    <property type="entry name" value="Classic Zinc Finger"/>
    <property type="match status" value="5"/>
</dbReference>
<proteinExistence type="predicted"/>
<keyword evidence="13" id="KW-1185">Reference proteome</keyword>
<name>A0A0N1HAH4_9EURO</name>
<dbReference type="RefSeq" id="XP_018004905.1">
    <property type="nucleotide sequence ID" value="XM_018142511.1"/>
</dbReference>
<feature type="domain" description="C2H2-type" evidence="11">
    <location>
        <begin position="302"/>
        <end position="332"/>
    </location>
</feature>
<keyword evidence="2" id="KW-0479">Metal-binding</keyword>
<feature type="domain" description="C2H2-type" evidence="11">
    <location>
        <begin position="183"/>
        <end position="219"/>
    </location>
</feature>
<dbReference type="InterPro" id="IPR051061">
    <property type="entry name" value="Zinc_finger_trans_reg"/>
</dbReference>
<keyword evidence="6" id="KW-0805">Transcription regulation</keyword>
<comment type="subcellular location">
    <subcellularLocation>
        <location evidence="1">Nucleus</location>
    </subcellularLocation>
</comment>
<dbReference type="SUPFAM" id="SSF57667">
    <property type="entry name" value="beta-beta-alpha zinc fingers"/>
    <property type="match status" value="3"/>
</dbReference>
<gene>
    <name evidence="12" type="ORF">AB675_2533</name>
</gene>
<feature type="domain" description="C2H2-type" evidence="11">
    <location>
        <begin position="60"/>
        <end position="89"/>
    </location>
</feature>
<dbReference type="Proteomes" id="UP000038010">
    <property type="component" value="Unassembled WGS sequence"/>
</dbReference>
<keyword evidence="4 9" id="KW-0863">Zinc-finger</keyword>
<dbReference type="Pfam" id="PF00096">
    <property type="entry name" value="zf-C2H2"/>
    <property type="match status" value="5"/>
</dbReference>
<dbReference type="InterPro" id="IPR036236">
    <property type="entry name" value="Znf_C2H2_sf"/>
</dbReference>
<reference evidence="12 13" key="1">
    <citation type="submission" date="2015-06" db="EMBL/GenBank/DDBJ databases">
        <title>Draft genome of the ant-associated black yeast Phialophora attae CBS 131958.</title>
        <authorList>
            <person name="Moreno L.F."/>
            <person name="Stielow B.J."/>
            <person name="de Hoog S."/>
            <person name="Vicente V.A."/>
            <person name="Weiss V.A."/>
            <person name="de Vries M."/>
            <person name="Cruz L.M."/>
            <person name="Souza E.M."/>
        </authorList>
    </citation>
    <scope>NUCLEOTIDE SEQUENCE [LARGE SCALE GENOMIC DNA]</scope>
    <source>
        <strain evidence="12 13">CBS 131958</strain>
    </source>
</reference>
<dbReference type="AlphaFoldDB" id="A0A0N1HAH4"/>
<feature type="region of interest" description="Disordered" evidence="10">
    <location>
        <begin position="376"/>
        <end position="403"/>
    </location>
</feature>
<organism evidence="12 13">
    <name type="scientific">Cyphellophora attinorum</name>
    <dbReference type="NCBI Taxonomy" id="1664694"/>
    <lineage>
        <taxon>Eukaryota</taxon>
        <taxon>Fungi</taxon>
        <taxon>Dikarya</taxon>
        <taxon>Ascomycota</taxon>
        <taxon>Pezizomycotina</taxon>
        <taxon>Eurotiomycetes</taxon>
        <taxon>Chaetothyriomycetidae</taxon>
        <taxon>Chaetothyriales</taxon>
        <taxon>Cyphellophoraceae</taxon>
        <taxon>Cyphellophora</taxon>
    </lineage>
</organism>
<dbReference type="GO" id="GO:0008270">
    <property type="term" value="F:zinc ion binding"/>
    <property type="evidence" value="ECO:0007669"/>
    <property type="project" value="UniProtKB-KW"/>
</dbReference>
<dbReference type="VEuPathDB" id="FungiDB:AB675_2533"/>